<dbReference type="GO" id="GO:0003700">
    <property type="term" value="F:DNA-binding transcription factor activity"/>
    <property type="evidence" value="ECO:0007669"/>
    <property type="project" value="InterPro"/>
</dbReference>
<dbReference type="Pfam" id="PF00455">
    <property type="entry name" value="DeoRC"/>
    <property type="match status" value="1"/>
</dbReference>
<reference evidence="5 6" key="1">
    <citation type="submission" date="2018-06" db="EMBL/GenBank/DDBJ databases">
        <authorList>
            <consortium name="Pathogen Informatics"/>
            <person name="Doyle S."/>
        </authorList>
    </citation>
    <scope>NUCLEOTIDE SEQUENCE [LARGE SCALE GENOMIC DNA]</scope>
    <source>
        <strain evidence="5 6">NCTC11807</strain>
    </source>
</reference>
<evidence type="ECO:0000313" key="6">
    <source>
        <dbReference type="Proteomes" id="UP000255425"/>
    </source>
</evidence>
<keyword evidence="2" id="KW-0238">DNA-binding</keyword>
<dbReference type="InterPro" id="IPR014036">
    <property type="entry name" value="DeoR-like_C"/>
</dbReference>
<dbReference type="InterPro" id="IPR036390">
    <property type="entry name" value="WH_DNA-bd_sf"/>
</dbReference>
<gene>
    <name evidence="5" type="primary">lacR_3</name>
    <name evidence="5" type="ORF">NCTC11807_01626</name>
</gene>
<dbReference type="SUPFAM" id="SSF46785">
    <property type="entry name" value="Winged helix' DNA-binding domain"/>
    <property type="match status" value="1"/>
</dbReference>
<dbReference type="Proteomes" id="UP000255425">
    <property type="component" value="Unassembled WGS sequence"/>
</dbReference>
<dbReference type="InterPro" id="IPR037171">
    <property type="entry name" value="NagB/RpiA_transferase-like"/>
</dbReference>
<evidence type="ECO:0000313" key="5">
    <source>
        <dbReference type="EMBL" id="SUM71887.1"/>
    </source>
</evidence>
<dbReference type="PROSITE" id="PS51000">
    <property type="entry name" value="HTH_DEOR_2"/>
    <property type="match status" value="1"/>
</dbReference>
<keyword evidence="3" id="KW-0804">Transcription</keyword>
<dbReference type="PROSITE" id="PS00894">
    <property type="entry name" value="HTH_DEOR_1"/>
    <property type="match status" value="1"/>
</dbReference>
<dbReference type="AlphaFoldDB" id="A0A380H4W2"/>
<organism evidence="5 6">
    <name type="scientific">Staphylococcus saccharolyticus</name>
    <dbReference type="NCBI Taxonomy" id="33028"/>
    <lineage>
        <taxon>Bacteria</taxon>
        <taxon>Bacillati</taxon>
        <taxon>Bacillota</taxon>
        <taxon>Bacilli</taxon>
        <taxon>Bacillales</taxon>
        <taxon>Staphylococcaceae</taxon>
        <taxon>Staphylococcus</taxon>
    </lineage>
</organism>
<name>A0A380H4W2_9STAP</name>
<dbReference type="PANTHER" id="PTHR30363">
    <property type="entry name" value="HTH-TYPE TRANSCRIPTIONAL REGULATOR SRLR-RELATED"/>
    <property type="match status" value="1"/>
</dbReference>
<evidence type="ECO:0000256" key="2">
    <source>
        <dbReference type="ARBA" id="ARBA00023125"/>
    </source>
</evidence>
<dbReference type="PANTHER" id="PTHR30363:SF44">
    <property type="entry name" value="AGA OPERON TRANSCRIPTIONAL REPRESSOR-RELATED"/>
    <property type="match status" value="1"/>
</dbReference>
<keyword evidence="1" id="KW-0805">Transcription regulation</keyword>
<protein>
    <submittedName>
        <fullName evidence="5">Lactose phosphotransferase system repressor</fullName>
    </submittedName>
</protein>
<dbReference type="InterPro" id="IPR018356">
    <property type="entry name" value="Tscrpt_reg_HTH_DeoR_CS"/>
</dbReference>
<sequence length="220" mass="25136">MYKRNERLSLIRKRISQYGEVAVKDLALFLQVTPETVRRDLEILEYDKLITRTHGGAIKYNHMNKEKPYTNKWHKQAHVKSRIAKKAASLIQPGEIILIDGGTTTGRIPKFLNHITQVTIVTNSLKITDELNRAIERQRIQGETGKTNTEQDVVRGHMTNELLQRFKFDQALISCGSFDTSDCYEYDLEEAHASHLMIGQSKTSYLLADSSKRDANAAPY</sequence>
<feature type="domain" description="HTH deoR-type" evidence="4">
    <location>
        <begin position="4"/>
        <end position="59"/>
    </location>
</feature>
<dbReference type="InterPro" id="IPR050313">
    <property type="entry name" value="Carb_Metab_HTH_regulators"/>
</dbReference>
<evidence type="ECO:0000256" key="1">
    <source>
        <dbReference type="ARBA" id="ARBA00023015"/>
    </source>
</evidence>
<dbReference type="EMBL" id="UHDZ01000001">
    <property type="protein sequence ID" value="SUM71887.1"/>
    <property type="molecule type" value="Genomic_DNA"/>
</dbReference>
<dbReference type="SMART" id="SM00420">
    <property type="entry name" value="HTH_DEOR"/>
    <property type="match status" value="1"/>
</dbReference>
<dbReference type="SUPFAM" id="SSF100950">
    <property type="entry name" value="NagB/RpiA/CoA transferase-like"/>
    <property type="match status" value="1"/>
</dbReference>
<proteinExistence type="predicted"/>
<dbReference type="GO" id="GO:0016740">
    <property type="term" value="F:transferase activity"/>
    <property type="evidence" value="ECO:0007669"/>
    <property type="project" value="UniProtKB-KW"/>
</dbReference>
<dbReference type="PRINTS" id="PR00037">
    <property type="entry name" value="HTHLACR"/>
</dbReference>
<dbReference type="Pfam" id="PF08220">
    <property type="entry name" value="HTH_DeoR"/>
    <property type="match status" value="1"/>
</dbReference>
<dbReference type="GO" id="GO:0003677">
    <property type="term" value="F:DNA binding"/>
    <property type="evidence" value="ECO:0007669"/>
    <property type="project" value="UniProtKB-KW"/>
</dbReference>
<dbReference type="InterPro" id="IPR001034">
    <property type="entry name" value="DeoR_HTH"/>
</dbReference>
<keyword evidence="6" id="KW-1185">Reference proteome</keyword>
<dbReference type="SMART" id="SM01134">
    <property type="entry name" value="DeoRC"/>
    <property type="match status" value="1"/>
</dbReference>
<dbReference type="Gene3D" id="3.40.50.1360">
    <property type="match status" value="1"/>
</dbReference>
<evidence type="ECO:0000256" key="3">
    <source>
        <dbReference type="ARBA" id="ARBA00023163"/>
    </source>
</evidence>
<keyword evidence="5" id="KW-0808">Transferase</keyword>
<accession>A0A380H4W2</accession>
<evidence type="ECO:0000259" key="4">
    <source>
        <dbReference type="PROSITE" id="PS51000"/>
    </source>
</evidence>